<name>A0A0V0GGJ9_SOLCH</name>
<proteinExistence type="predicted"/>
<evidence type="ECO:0000313" key="1">
    <source>
        <dbReference type="EMBL" id="JAP07215.1"/>
    </source>
</evidence>
<sequence>MTKVNSFLETHIIRTYHEQVTQFNSNHTNFNPNIKLNTYDTTRKCQFVYSKNVLVHIQITTKTRKRRMK</sequence>
<organism evidence="1">
    <name type="scientific">Solanum chacoense</name>
    <name type="common">Chaco potato</name>
    <dbReference type="NCBI Taxonomy" id="4108"/>
    <lineage>
        <taxon>Eukaryota</taxon>
        <taxon>Viridiplantae</taxon>
        <taxon>Streptophyta</taxon>
        <taxon>Embryophyta</taxon>
        <taxon>Tracheophyta</taxon>
        <taxon>Spermatophyta</taxon>
        <taxon>Magnoliopsida</taxon>
        <taxon>eudicotyledons</taxon>
        <taxon>Gunneridae</taxon>
        <taxon>Pentapetalae</taxon>
        <taxon>asterids</taxon>
        <taxon>lamiids</taxon>
        <taxon>Solanales</taxon>
        <taxon>Solanaceae</taxon>
        <taxon>Solanoideae</taxon>
        <taxon>Solaneae</taxon>
        <taxon>Solanum</taxon>
    </lineage>
</organism>
<dbReference type="AlphaFoldDB" id="A0A0V0GGJ9"/>
<accession>A0A0V0GGJ9</accession>
<dbReference type="EMBL" id="GEDG01039223">
    <property type="protein sequence ID" value="JAP07215.1"/>
    <property type="molecule type" value="Transcribed_RNA"/>
</dbReference>
<protein>
    <submittedName>
        <fullName evidence="1">Putative ovule protein</fullName>
    </submittedName>
</protein>
<reference evidence="1" key="1">
    <citation type="submission" date="2015-12" db="EMBL/GenBank/DDBJ databases">
        <title>Gene expression during late stages of embryo sac development: a critical building block for successful pollen-pistil interactions.</title>
        <authorList>
            <person name="Liu Y."/>
            <person name="Joly V."/>
            <person name="Sabar M."/>
            <person name="Matton D.P."/>
        </authorList>
    </citation>
    <scope>NUCLEOTIDE SEQUENCE</scope>
</reference>